<evidence type="ECO:0000256" key="4">
    <source>
        <dbReference type="SAM" id="MobiDB-lite"/>
    </source>
</evidence>
<dbReference type="OrthoDB" id="9807558at2"/>
<dbReference type="STRING" id="56458.SB85_16265"/>
<dbReference type="SUPFAM" id="SSF46785">
    <property type="entry name" value="Winged helix' DNA-binding domain"/>
    <property type="match status" value="1"/>
</dbReference>
<dbReference type="PROSITE" id="PS51078">
    <property type="entry name" value="ICLR_ED"/>
    <property type="match status" value="1"/>
</dbReference>
<evidence type="ECO:0000259" key="5">
    <source>
        <dbReference type="PROSITE" id="PS51077"/>
    </source>
</evidence>
<dbReference type="Pfam" id="PF01614">
    <property type="entry name" value="IclR_C"/>
    <property type="match status" value="1"/>
</dbReference>
<dbReference type="GO" id="GO:0003700">
    <property type="term" value="F:DNA-binding transcription factor activity"/>
    <property type="evidence" value="ECO:0007669"/>
    <property type="project" value="TreeGrafter"/>
</dbReference>
<name>A0A2P5Z4Q3_9XANT</name>
<evidence type="ECO:0000256" key="3">
    <source>
        <dbReference type="ARBA" id="ARBA00023163"/>
    </source>
</evidence>
<dbReference type="Proteomes" id="UP000247346">
    <property type="component" value="Unassembled WGS sequence"/>
</dbReference>
<feature type="region of interest" description="Disordered" evidence="4">
    <location>
        <begin position="1"/>
        <end position="22"/>
    </location>
</feature>
<feature type="domain" description="HTH iclR-type" evidence="5">
    <location>
        <begin position="29"/>
        <end position="91"/>
    </location>
</feature>
<dbReference type="GO" id="GO:0003677">
    <property type="term" value="F:DNA binding"/>
    <property type="evidence" value="ECO:0007669"/>
    <property type="project" value="UniProtKB-KW"/>
</dbReference>
<comment type="caution">
    <text evidence="7">The sequence shown here is derived from an EMBL/GenBank/DDBJ whole genome shotgun (WGS) entry which is preliminary data.</text>
</comment>
<gene>
    <name evidence="7" type="ORF">XsacCFBP4641_09225</name>
</gene>
<feature type="domain" description="IclR-ED" evidence="6">
    <location>
        <begin position="92"/>
        <end position="273"/>
    </location>
</feature>
<dbReference type="InterPro" id="IPR036388">
    <property type="entry name" value="WH-like_DNA-bd_sf"/>
</dbReference>
<dbReference type="InterPro" id="IPR036390">
    <property type="entry name" value="WH_DNA-bd_sf"/>
</dbReference>
<evidence type="ECO:0000259" key="6">
    <source>
        <dbReference type="PROSITE" id="PS51078"/>
    </source>
</evidence>
<reference evidence="7 8" key="1">
    <citation type="submission" date="2016-08" db="EMBL/GenBank/DDBJ databases">
        <authorList>
            <person name="Seilhamer J.J."/>
        </authorList>
    </citation>
    <scope>NUCLEOTIDE SEQUENCE [LARGE SCALE GENOMIC DNA]</scope>
    <source>
        <strain evidence="7 8">CFBP4641</strain>
    </source>
</reference>
<dbReference type="GO" id="GO:0045892">
    <property type="term" value="P:negative regulation of DNA-templated transcription"/>
    <property type="evidence" value="ECO:0007669"/>
    <property type="project" value="TreeGrafter"/>
</dbReference>
<dbReference type="PANTHER" id="PTHR30136">
    <property type="entry name" value="HELIX-TURN-HELIX TRANSCRIPTIONAL REGULATOR, ICLR FAMILY"/>
    <property type="match status" value="1"/>
</dbReference>
<keyword evidence="2" id="KW-0238">DNA-binding</keyword>
<keyword evidence="3" id="KW-0804">Transcription</keyword>
<dbReference type="InterPro" id="IPR029016">
    <property type="entry name" value="GAF-like_dom_sf"/>
</dbReference>
<dbReference type="InterPro" id="IPR014757">
    <property type="entry name" value="Tscrpt_reg_IclR_C"/>
</dbReference>
<dbReference type="EMBL" id="MDEK01000007">
    <property type="protein sequence ID" value="PPU82831.1"/>
    <property type="molecule type" value="Genomic_DNA"/>
</dbReference>
<dbReference type="Gene3D" id="1.10.10.10">
    <property type="entry name" value="Winged helix-like DNA-binding domain superfamily/Winged helix DNA-binding domain"/>
    <property type="match status" value="1"/>
</dbReference>
<dbReference type="Pfam" id="PF09339">
    <property type="entry name" value="HTH_IclR"/>
    <property type="match status" value="1"/>
</dbReference>
<dbReference type="GeneID" id="93880563"/>
<dbReference type="InterPro" id="IPR050707">
    <property type="entry name" value="HTH_MetabolicPath_Reg"/>
</dbReference>
<accession>A0A2P5Z4Q3</accession>
<dbReference type="AlphaFoldDB" id="A0A2P5Z4Q3"/>
<dbReference type="PROSITE" id="PS51077">
    <property type="entry name" value="HTH_ICLR"/>
    <property type="match status" value="1"/>
</dbReference>
<proteinExistence type="predicted"/>
<dbReference type="PANTHER" id="PTHR30136:SF34">
    <property type="entry name" value="TRANSCRIPTIONAL REGULATOR"/>
    <property type="match status" value="1"/>
</dbReference>
<dbReference type="InterPro" id="IPR005471">
    <property type="entry name" value="Tscrpt_reg_IclR_N"/>
</dbReference>
<organism evidence="7 8">
    <name type="scientific">Xanthomonas sacchari</name>
    <dbReference type="NCBI Taxonomy" id="56458"/>
    <lineage>
        <taxon>Bacteria</taxon>
        <taxon>Pseudomonadati</taxon>
        <taxon>Pseudomonadota</taxon>
        <taxon>Gammaproteobacteria</taxon>
        <taxon>Lysobacterales</taxon>
        <taxon>Lysobacteraceae</taxon>
        <taxon>Xanthomonas</taxon>
    </lineage>
</organism>
<dbReference type="RefSeq" id="WP_010340745.1">
    <property type="nucleotide sequence ID" value="NZ_CP132343.1"/>
</dbReference>
<dbReference type="Gene3D" id="3.30.450.40">
    <property type="match status" value="1"/>
</dbReference>
<protein>
    <submittedName>
        <fullName evidence="7">IclR family transcriptional regulator</fullName>
    </submittedName>
</protein>
<evidence type="ECO:0000313" key="8">
    <source>
        <dbReference type="Proteomes" id="UP000247346"/>
    </source>
</evidence>
<dbReference type="FunFam" id="1.10.10.10:FF:000056">
    <property type="entry name" value="IclR family transcriptional regulator"/>
    <property type="match status" value="1"/>
</dbReference>
<sequence>MIKTISQRAASAAPDDGDEAGDKKLRSTVQSLAKGFRVLEAFSSEHEELSLSQIAALARLDPGTTFRMLNTLVELGYVHRVPESRRFRLTLKVLDLGFHAIARRDLRSVVRPLLRTLVSDVNEAASFAVLQGPDVLYIERVRAGITRLGVDIRIGTTVPSTRTAIGLAMLAHLAPAEVTRVTGVDVEGPQTPEIATMRHTFDCIRRDRYVILESMLTEGLRVLAVPVLDADDYPLGAISVAAPSVRTSHAELLDTALQPTLLAAKDIAFAIQASGSVAVTAPST</sequence>
<evidence type="ECO:0000256" key="2">
    <source>
        <dbReference type="ARBA" id="ARBA00023125"/>
    </source>
</evidence>
<keyword evidence="1" id="KW-0805">Transcription regulation</keyword>
<evidence type="ECO:0000313" key="7">
    <source>
        <dbReference type="EMBL" id="PPU82831.1"/>
    </source>
</evidence>
<dbReference type="SMART" id="SM00346">
    <property type="entry name" value="HTH_ICLR"/>
    <property type="match status" value="1"/>
</dbReference>
<dbReference type="SUPFAM" id="SSF55781">
    <property type="entry name" value="GAF domain-like"/>
    <property type="match status" value="1"/>
</dbReference>
<evidence type="ECO:0000256" key="1">
    <source>
        <dbReference type="ARBA" id="ARBA00023015"/>
    </source>
</evidence>